<dbReference type="OrthoDB" id="3734551at2759"/>
<evidence type="ECO:0000313" key="2">
    <source>
        <dbReference type="Proteomes" id="UP000799753"/>
    </source>
</evidence>
<accession>A0A6A6S6N3</accession>
<dbReference type="Proteomes" id="UP000799753">
    <property type="component" value="Unassembled WGS sequence"/>
</dbReference>
<evidence type="ECO:0000313" key="1">
    <source>
        <dbReference type="EMBL" id="KAF2642098.1"/>
    </source>
</evidence>
<gene>
    <name evidence="1" type="ORF">P280DRAFT_541662</name>
</gene>
<name>A0A6A6S6N3_9PLEO</name>
<organism evidence="1 2">
    <name type="scientific">Massarina eburnea CBS 473.64</name>
    <dbReference type="NCBI Taxonomy" id="1395130"/>
    <lineage>
        <taxon>Eukaryota</taxon>
        <taxon>Fungi</taxon>
        <taxon>Dikarya</taxon>
        <taxon>Ascomycota</taxon>
        <taxon>Pezizomycotina</taxon>
        <taxon>Dothideomycetes</taxon>
        <taxon>Pleosporomycetidae</taxon>
        <taxon>Pleosporales</taxon>
        <taxon>Massarineae</taxon>
        <taxon>Massarinaceae</taxon>
        <taxon>Massarina</taxon>
    </lineage>
</organism>
<protein>
    <submittedName>
        <fullName evidence="1">Uncharacterized protein</fullName>
    </submittedName>
</protein>
<sequence>MPNLHTRRSLELMILQAHRAKGIRYLTSSRKDCFKTWYSYALRRGGVERMDVKNKNVPEYGRVLEGMGTGGGGGGCICEGSGLDLGGGVVERGVVECIGLNWMEVHGVGAL</sequence>
<dbReference type="EMBL" id="MU006782">
    <property type="protein sequence ID" value="KAF2642098.1"/>
    <property type="molecule type" value="Genomic_DNA"/>
</dbReference>
<dbReference type="AlphaFoldDB" id="A0A6A6S6N3"/>
<reference evidence="1" key="1">
    <citation type="journal article" date="2020" name="Stud. Mycol.">
        <title>101 Dothideomycetes genomes: a test case for predicting lifestyles and emergence of pathogens.</title>
        <authorList>
            <person name="Haridas S."/>
            <person name="Albert R."/>
            <person name="Binder M."/>
            <person name="Bloem J."/>
            <person name="Labutti K."/>
            <person name="Salamov A."/>
            <person name="Andreopoulos B."/>
            <person name="Baker S."/>
            <person name="Barry K."/>
            <person name="Bills G."/>
            <person name="Bluhm B."/>
            <person name="Cannon C."/>
            <person name="Castanera R."/>
            <person name="Culley D."/>
            <person name="Daum C."/>
            <person name="Ezra D."/>
            <person name="Gonzalez J."/>
            <person name="Henrissat B."/>
            <person name="Kuo A."/>
            <person name="Liang C."/>
            <person name="Lipzen A."/>
            <person name="Lutzoni F."/>
            <person name="Magnuson J."/>
            <person name="Mondo S."/>
            <person name="Nolan M."/>
            <person name="Ohm R."/>
            <person name="Pangilinan J."/>
            <person name="Park H.-J."/>
            <person name="Ramirez L."/>
            <person name="Alfaro M."/>
            <person name="Sun H."/>
            <person name="Tritt A."/>
            <person name="Yoshinaga Y."/>
            <person name="Zwiers L.-H."/>
            <person name="Turgeon B."/>
            <person name="Goodwin S."/>
            <person name="Spatafora J."/>
            <person name="Crous P."/>
            <person name="Grigoriev I."/>
        </authorList>
    </citation>
    <scope>NUCLEOTIDE SEQUENCE</scope>
    <source>
        <strain evidence="1">CBS 473.64</strain>
    </source>
</reference>
<keyword evidence="2" id="KW-1185">Reference proteome</keyword>
<proteinExistence type="predicted"/>